<proteinExistence type="predicted"/>
<accession>A0A4C1ZLW6</accession>
<dbReference type="AlphaFoldDB" id="A0A4C1ZLW6"/>
<evidence type="ECO:0000313" key="2">
    <source>
        <dbReference type="Proteomes" id="UP000299102"/>
    </source>
</evidence>
<name>A0A4C1ZLW6_EUMVA</name>
<protein>
    <submittedName>
        <fullName evidence="1">Uncharacterized protein</fullName>
    </submittedName>
</protein>
<sequence length="109" mass="12047">MTQRERGIKRTVHCDSTGVEQNRATNTQKYKAIEVSVAHARIVGLNRAYGFTYFHCACDDGCLMRTSSSLQPMIVLTPTKREITPLHLGLDDDDDDPSFAVGSVCVRSA</sequence>
<dbReference type="Proteomes" id="UP000299102">
    <property type="component" value="Unassembled WGS sequence"/>
</dbReference>
<reference evidence="1 2" key="1">
    <citation type="journal article" date="2019" name="Commun. Biol.">
        <title>The bagworm genome reveals a unique fibroin gene that provides high tensile strength.</title>
        <authorList>
            <person name="Kono N."/>
            <person name="Nakamura H."/>
            <person name="Ohtoshi R."/>
            <person name="Tomita M."/>
            <person name="Numata K."/>
            <person name="Arakawa K."/>
        </authorList>
    </citation>
    <scope>NUCLEOTIDE SEQUENCE [LARGE SCALE GENOMIC DNA]</scope>
</reference>
<gene>
    <name evidence="1" type="ORF">EVAR_99582_1</name>
</gene>
<dbReference type="EMBL" id="BGZK01001871">
    <property type="protein sequence ID" value="GBP87607.1"/>
    <property type="molecule type" value="Genomic_DNA"/>
</dbReference>
<keyword evidence="2" id="KW-1185">Reference proteome</keyword>
<organism evidence="1 2">
    <name type="scientific">Eumeta variegata</name>
    <name type="common">Bagworm moth</name>
    <name type="synonym">Eumeta japonica</name>
    <dbReference type="NCBI Taxonomy" id="151549"/>
    <lineage>
        <taxon>Eukaryota</taxon>
        <taxon>Metazoa</taxon>
        <taxon>Ecdysozoa</taxon>
        <taxon>Arthropoda</taxon>
        <taxon>Hexapoda</taxon>
        <taxon>Insecta</taxon>
        <taxon>Pterygota</taxon>
        <taxon>Neoptera</taxon>
        <taxon>Endopterygota</taxon>
        <taxon>Lepidoptera</taxon>
        <taxon>Glossata</taxon>
        <taxon>Ditrysia</taxon>
        <taxon>Tineoidea</taxon>
        <taxon>Psychidae</taxon>
        <taxon>Oiketicinae</taxon>
        <taxon>Eumeta</taxon>
    </lineage>
</organism>
<evidence type="ECO:0000313" key="1">
    <source>
        <dbReference type="EMBL" id="GBP87607.1"/>
    </source>
</evidence>
<comment type="caution">
    <text evidence="1">The sequence shown here is derived from an EMBL/GenBank/DDBJ whole genome shotgun (WGS) entry which is preliminary data.</text>
</comment>